<dbReference type="EnsemblPlants" id="OB11G21240.1">
    <property type="protein sequence ID" value="OB11G21240.1"/>
    <property type="gene ID" value="OB11G21240"/>
</dbReference>
<dbReference type="OMA" id="IPTVRQN"/>
<keyword evidence="2" id="KW-1185">Reference proteome</keyword>
<evidence type="ECO:0000313" key="2">
    <source>
        <dbReference type="Proteomes" id="UP000006038"/>
    </source>
</evidence>
<protein>
    <submittedName>
        <fullName evidence="1">Uncharacterized protein</fullName>
    </submittedName>
</protein>
<reference evidence="1" key="2">
    <citation type="submission" date="2013-04" db="UniProtKB">
        <authorList>
            <consortium name="EnsemblPlants"/>
        </authorList>
    </citation>
    <scope>IDENTIFICATION</scope>
</reference>
<dbReference type="Gramene" id="OB11G21240.1">
    <property type="protein sequence ID" value="OB11G21240.1"/>
    <property type="gene ID" value="OB11G21240"/>
</dbReference>
<accession>J3N8I8</accession>
<dbReference type="Proteomes" id="UP000006038">
    <property type="component" value="Chromosome 11"/>
</dbReference>
<evidence type="ECO:0000313" key="1">
    <source>
        <dbReference type="EnsemblPlants" id="OB11G21240.1"/>
    </source>
</evidence>
<reference evidence="1" key="1">
    <citation type="journal article" date="2013" name="Nat. Commun.">
        <title>Whole-genome sequencing of Oryza brachyantha reveals mechanisms underlying Oryza genome evolution.</title>
        <authorList>
            <person name="Chen J."/>
            <person name="Huang Q."/>
            <person name="Gao D."/>
            <person name="Wang J."/>
            <person name="Lang Y."/>
            <person name="Liu T."/>
            <person name="Li B."/>
            <person name="Bai Z."/>
            <person name="Luis Goicoechea J."/>
            <person name="Liang C."/>
            <person name="Chen C."/>
            <person name="Zhang W."/>
            <person name="Sun S."/>
            <person name="Liao Y."/>
            <person name="Zhang X."/>
            <person name="Yang L."/>
            <person name="Song C."/>
            <person name="Wang M."/>
            <person name="Shi J."/>
            <person name="Liu G."/>
            <person name="Liu J."/>
            <person name="Zhou H."/>
            <person name="Zhou W."/>
            <person name="Yu Q."/>
            <person name="An N."/>
            <person name="Chen Y."/>
            <person name="Cai Q."/>
            <person name="Wang B."/>
            <person name="Liu B."/>
            <person name="Min J."/>
            <person name="Huang Y."/>
            <person name="Wu H."/>
            <person name="Li Z."/>
            <person name="Zhang Y."/>
            <person name="Yin Y."/>
            <person name="Song W."/>
            <person name="Jiang J."/>
            <person name="Jackson S.A."/>
            <person name="Wing R.A."/>
            <person name="Wang J."/>
            <person name="Chen M."/>
        </authorList>
    </citation>
    <scope>NUCLEOTIDE SEQUENCE [LARGE SCALE GENOMIC DNA]</scope>
    <source>
        <strain evidence="1">cv. IRGC 101232</strain>
    </source>
</reference>
<organism evidence="1">
    <name type="scientific">Oryza brachyantha</name>
    <name type="common">malo sina</name>
    <dbReference type="NCBI Taxonomy" id="4533"/>
    <lineage>
        <taxon>Eukaryota</taxon>
        <taxon>Viridiplantae</taxon>
        <taxon>Streptophyta</taxon>
        <taxon>Embryophyta</taxon>
        <taxon>Tracheophyta</taxon>
        <taxon>Spermatophyta</taxon>
        <taxon>Magnoliopsida</taxon>
        <taxon>Liliopsida</taxon>
        <taxon>Poales</taxon>
        <taxon>Poaceae</taxon>
        <taxon>BOP clade</taxon>
        <taxon>Oryzoideae</taxon>
        <taxon>Oryzeae</taxon>
        <taxon>Oryzinae</taxon>
        <taxon>Oryza</taxon>
    </lineage>
</organism>
<dbReference type="AlphaFoldDB" id="J3N8I8"/>
<sequence>MRPLDRQPTFSISFSGSLRAPKQFPFLQDSSSSGGISTAGQNLLRTYSSAEDGANITPTRSSTCNGVPHGLDPECALSLLSSSLHPSSAGISSTTPPAQFAPVFSRIASSSQTVTTAFASDGPSVASHHVLVPTAAYEDPSQALPFSWQV</sequence>
<proteinExistence type="predicted"/>
<name>J3N8I8_ORYBR</name>
<dbReference type="HOGENOM" id="CLU_111311_0_0_1"/>